<evidence type="ECO:0000313" key="4">
    <source>
        <dbReference type="EMBL" id="UUI75822.1"/>
    </source>
</evidence>
<feature type="transmembrane region" description="Helical" evidence="2">
    <location>
        <begin position="430"/>
        <end position="450"/>
    </location>
</feature>
<evidence type="ECO:0000256" key="1">
    <source>
        <dbReference type="SAM" id="MobiDB-lite"/>
    </source>
</evidence>
<accession>A0ABY5KZ74</accession>
<feature type="transmembrane region" description="Helical" evidence="2">
    <location>
        <begin position="496"/>
        <end position="519"/>
    </location>
</feature>
<dbReference type="CDD" id="cd01879">
    <property type="entry name" value="FeoB"/>
    <property type="match status" value="1"/>
</dbReference>
<dbReference type="InterPro" id="IPR006073">
    <property type="entry name" value="GTP-bd"/>
</dbReference>
<dbReference type="EMBL" id="CP101988">
    <property type="protein sequence ID" value="UUI75822.1"/>
    <property type="molecule type" value="Genomic_DNA"/>
</dbReference>
<dbReference type="InterPro" id="IPR011642">
    <property type="entry name" value="Gate_dom"/>
</dbReference>
<dbReference type="PANTHER" id="PTHR43185">
    <property type="entry name" value="FERROUS IRON TRANSPORT PROTEIN B"/>
    <property type="match status" value="1"/>
</dbReference>
<dbReference type="Proteomes" id="UP001316189">
    <property type="component" value="Chromosome"/>
</dbReference>
<feature type="transmembrane region" description="Helical" evidence="2">
    <location>
        <begin position="635"/>
        <end position="656"/>
    </location>
</feature>
<keyword evidence="5" id="KW-1185">Reference proteome</keyword>
<feature type="transmembrane region" description="Helical" evidence="2">
    <location>
        <begin position="398"/>
        <end position="424"/>
    </location>
</feature>
<protein>
    <submittedName>
        <fullName evidence="4">Ferrous iron transporter B</fullName>
    </submittedName>
</protein>
<gene>
    <name evidence="4" type="ORF">NP064_02590</name>
</gene>
<keyword evidence="2" id="KW-0812">Transmembrane</keyword>
<evidence type="ECO:0000313" key="5">
    <source>
        <dbReference type="Proteomes" id="UP001316189"/>
    </source>
</evidence>
<keyword evidence="2" id="KW-0472">Membrane</keyword>
<dbReference type="Pfam" id="PF07664">
    <property type="entry name" value="FeoB_C"/>
    <property type="match status" value="1"/>
</dbReference>
<feature type="transmembrane region" description="Helical" evidence="2">
    <location>
        <begin position="257"/>
        <end position="276"/>
    </location>
</feature>
<dbReference type="PRINTS" id="PR00326">
    <property type="entry name" value="GTP1OBG"/>
</dbReference>
<feature type="transmembrane region" description="Helical" evidence="2">
    <location>
        <begin position="320"/>
        <end position="344"/>
    </location>
</feature>
<dbReference type="InterPro" id="IPR027417">
    <property type="entry name" value="P-loop_NTPase"/>
</dbReference>
<dbReference type="RefSeq" id="WP_227568072.1">
    <property type="nucleotide sequence ID" value="NZ_CP101988.1"/>
</dbReference>
<dbReference type="PANTHER" id="PTHR43185:SF1">
    <property type="entry name" value="FE(2+) TRANSPORTER FEOB"/>
    <property type="match status" value="1"/>
</dbReference>
<feature type="region of interest" description="Disordered" evidence="1">
    <location>
        <begin position="1"/>
        <end position="25"/>
    </location>
</feature>
<name>A0ABY5KZ74_9CELL</name>
<feature type="compositionally biased region" description="Basic and acidic residues" evidence="1">
    <location>
        <begin position="15"/>
        <end position="25"/>
    </location>
</feature>
<reference evidence="4 5" key="1">
    <citation type="submission" date="2022-07" db="EMBL/GenBank/DDBJ databases">
        <title>Novel species in genus cellulomonas.</title>
        <authorList>
            <person name="Ye L."/>
        </authorList>
    </citation>
    <scope>NUCLEOTIDE SEQUENCE [LARGE SCALE GENOMIC DNA]</scope>
    <source>
        <strain evidence="5">zg-Y338</strain>
    </source>
</reference>
<dbReference type="Gene3D" id="3.40.50.300">
    <property type="entry name" value="P-loop containing nucleotide triphosphate hydrolases"/>
    <property type="match status" value="1"/>
</dbReference>
<keyword evidence="2" id="KW-1133">Transmembrane helix</keyword>
<dbReference type="InterPro" id="IPR030389">
    <property type="entry name" value="G_FEOB_dom"/>
</dbReference>
<organism evidence="4 5">
    <name type="scientific">Cellulomonas chengniuliangii</name>
    <dbReference type="NCBI Taxonomy" id="2968084"/>
    <lineage>
        <taxon>Bacteria</taxon>
        <taxon>Bacillati</taxon>
        <taxon>Actinomycetota</taxon>
        <taxon>Actinomycetes</taxon>
        <taxon>Micrococcales</taxon>
        <taxon>Cellulomonadaceae</taxon>
        <taxon>Cellulomonas</taxon>
    </lineage>
</organism>
<feature type="transmembrane region" description="Helical" evidence="2">
    <location>
        <begin position="601"/>
        <end position="623"/>
    </location>
</feature>
<evidence type="ECO:0000256" key="2">
    <source>
        <dbReference type="SAM" id="Phobius"/>
    </source>
</evidence>
<dbReference type="PROSITE" id="PS51711">
    <property type="entry name" value="G_FEOB"/>
    <property type="match status" value="1"/>
</dbReference>
<dbReference type="Pfam" id="PF02421">
    <property type="entry name" value="FeoB_N"/>
    <property type="match status" value="1"/>
</dbReference>
<dbReference type="SUPFAM" id="SSF52540">
    <property type="entry name" value="P-loop containing nucleoside triphosphate hydrolases"/>
    <property type="match status" value="1"/>
</dbReference>
<sequence length="659" mass="68043">MSCHAPGPGGLPGPDDARRGGGRADLRDPATVLLVGNPNVGKSTLFNSLTGARQQVTNAPGTTVELQVGVWRQAGGADPVRLIDLPGTYSLLARSPDERVTADAVAGSSRLGRADLAVVLVEAAGLARSLYLLAQVAQTGCPLVVALTMADVAASRGIPVDADRLAEVLGVPVVAVDPRTGAGIPELARTVEAALSAGPGSVVGIEAVADAADADGADLAAGLAQAETLFGWVDEVTQQLATPEPRARTASDRVDGVLLRPWVGVPVFLAVAWLLFQLATSLAAPLMDAVSAFVSGPVTDLARVLIPGPAWLEGFVVDGLLQGVGTVLSFAPLMAVMFLAIALLEDCGYLARAAFVADRAMRSLGLDGRAVLPLVVGFGCNLPALAATRTLPHARQRLLTGLLVPYASCTARLTVYLLLASIFFPGHAGTAVFLMYVASVALIVLGGLALRRTAFRDLEQEPFVLVLPAYQRPRVRALLLSAWLRTRAFVTKAGRVIVATLAVVWVLLALPVTGGHAVADVPVQDSLYGSAAQAIAPALAPAGFGEWHSAAALVTGFVAKEVVVGSFAQTYAVDEPSDPSQAGDLGAQMRATFEETSGGHAAAAAAAFMVFVLAYTPCVATLAEQKRLFGGRWTIGAMVVQLAVAWVLAVAVFQVGRLL</sequence>
<dbReference type="Pfam" id="PF07670">
    <property type="entry name" value="Gate"/>
    <property type="match status" value="2"/>
</dbReference>
<dbReference type="InterPro" id="IPR050860">
    <property type="entry name" value="FeoB_GTPase"/>
</dbReference>
<dbReference type="InterPro" id="IPR011640">
    <property type="entry name" value="Fe2_transport_prot_B_C"/>
</dbReference>
<feature type="domain" description="FeoB-type G" evidence="3">
    <location>
        <begin position="29"/>
        <end position="197"/>
    </location>
</feature>
<proteinExistence type="predicted"/>
<evidence type="ECO:0000259" key="3">
    <source>
        <dbReference type="PROSITE" id="PS51711"/>
    </source>
</evidence>